<keyword evidence="4" id="KW-1003">Cell membrane</keyword>
<keyword evidence="2" id="KW-0813">Transport</keyword>
<reference evidence="11 12" key="1">
    <citation type="submission" date="2019-08" db="EMBL/GenBank/DDBJ databases">
        <title>Bacillus genomes from the desert of Cuatro Cienegas, Coahuila.</title>
        <authorList>
            <person name="Olmedo-Alvarez G."/>
        </authorList>
    </citation>
    <scope>NUCLEOTIDE SEQUENCE [LARGE SCALE GENOMIC DNA]</scope>
    <source>
        <strain evidence="11 12">CH40_1T</strain>
    </source>
</reference>
<accession>A0A5D4KJ37</accession>
<name>A0A5D4KJ37_9BACI</name>
<evidence type="ECO:0000256" key="4">
    <source>
        <dbReference type="ARBA" id="ARBA00022475"/>
    </source>
</evidence>
<dbReference type="RefSeq" id="WP_148944926.1">
    <property type="nucleotide sequence ID" value="NZ_JBNIKK010000011.1"/>
</dbReference>
<feature type="transmembrane region" description="Helical" evidence="9">
    <location>
        <begin position="409"/>
        <end position="429"/>
    </location>
</feature>
<evidence type="ECO:0000256" key="3">
    <source>
        <dbReference type="ARBA" id="ARBA00022449"/>
    </source>
</evidence>
<dbReference type="Proteomes" id="UP000323317">
    <property type="component" value="Unassembled WGS sequence"/>
</dbReference>
<keyword evidence="7 9" id="KW-0472">Membrane</keyword>
<sequence length="444" mass="48973">MKSWNFTIRQVLAIIAVTLSGVLVSVSLEFPLFFGFLPGYSILTIMVLLKGARLKEVLTISWTGVKKTRGVIYILLLVSFLLPSWYISGVIQQLVSIALFLVTPDHFYVLSFIICLVFSMILGTSVGTLSAVGIPLMSSALALDLSSAITAGALVSGAFVGDRTSPFSSSHQLLSHTVEVRTGKQFKKLLPTTITAICVCLIFFMFMDSGRHYGTTVFSNEAFERETLSIIKFLPPFILVAFVVLRVRILYAFICSVLSACLIGLAEGAGIFFILEALWYGVEGIGGGLSSMLFLLLFLALAGAYNGIIEGYRIIQPLLDRWLRNSKGLFNDSIKTIIATFIISMISANQTLPIILTGRSFLHHWNEKYDKSELARTMGDSTMLFPGMIPWSVLAIMCSTILGVPILSYLPYAVFLWILPLLTLLLSMYKQSRTVHYLEAKSTN</sequence>
<comment type="subcellular location">
    <subcellularLocation>
        <location evidence="1">Cell membrane</location>
        <topology evidence="1">Multi-pass membrane protein</topology>
    </subcellularLocation>
</comment>
<protein>
    <submittedName>
        <fullName evidence="11">Sodium:proton antiporter</fullName>
    </submittedName>
</protein>
<evidence type="ECO:0000256" key="1">
    <source>
        <dbReference type="ARBA" id="ARBA00004651"/>
    </source>
</evidence>
<evidence type="ECO:0000313" key="12">
    <source>
        <dbReference type="Proteomes" id="UP000323317"/>
    </source>
</evidence>
<evidence type="ECO:0000313" key="11">
    <source>
        <dbReference type="EMBL" id="TYR77301.1"/>
    </source>
</evidence>
<dbReference type="GO" id="GO:0005886">
    <property type="term" value="C:plasma membrane"/>
    <property type="evidence" value="ECO:0007669"/>
    <property type="project" value="UniProtKB-SubCell"/>
</dbReference>
<feature type="transmembrane region" description="Helical" evidence="9">
    <location>
        <begin position="32"/>
        <end position="49"/>
    </location>
</feature>
<keyword evidence="5 9" id="KW-0812">Transmembrane</keyword>
<dbReference type="EMBL" id="VTEH01000001">
    <property type="protein sequence ID" value="TYR77301.1"/>
    <property type="molecule type" value="Genomic_DNA"/>
</dbReference>
<feature type="transmembrane region" description="Helical" evidence="9">
    <location>
        <begin position="107"/>
        <end position="129"/>
    </location>
</feature>
<feature type="transmembrane region" description="Helical" evidence="9">
    <location>
        <begin position="70"/>
        <end position="87"/>
    </location>
</feature>
<feature type="transmembrane region" description="Helical" evidence="9">
    <location>
        <begin position="228"/>
        <end position="245"/>
    </location>
</feature>
<proteinExistence type="inferred from homology"/>
<dbReference type="Pfam" id="PF03553">
    <property type="entry name" value="Na_H_antiporter"/>
    <property type="match status" value="1"/>
</dbReference>
<evidence type="ECO:0000256" key="7">
    <source>
        <dbReference type="ARBA" id="ARBA00023136"/>
    </source>
</evidence>
<organism evidence="11 12">
    <name type="scientific">Rossellomorea vietnamensis</name>
    <dbReference type="NCBI Taxonomy" id="218284"/>
    <lineage>
        <taxon>Bacteria</taxon>
        <taxon>Bacillati</taxon>
        <taxon>Bacillota</taxon>
        <taxon>Bacilli</taxon>
        <taxon>Bacillales</taxon>
        <taxon>Bacillaceae</taxon>
        <taxon>Rossellomorea</taxon>
    </lineage>
</organism>
<evidence type="ECO:0000256" key="6">
    <source>
        <dbReference type="ARBA" id="ARBA00022989"/>
    </source>
</evidence>
<feature type="domain" description="Na+/H+ antiporter NhaC-like C-terminal" evidence="10">
    <location>
        <begin position="184"/>
        <end position="427"/>
    </location>
</feature>
<feature type="transmembrane region" description="Helical" evidence="9">
    <location>
        <begin position="189"/>
        <end position="207"/>
    </location>
</feature>
<evidence type="ECO:0000256" key="8">
    <source>
        <dbReference type="ARBA" id="ARBA00038435"/>
    </source>
</evidence>
<feature type="transmembrane region" description="Helical" evidence="9">
    <location>
        <begin position="251"/>
        <end position="280"/>
    </location>
</feature>
<dbReference type="InterPro" id="IPR018461">
    <property type="entry name" value="Na/H_Antiport_NhaC-like_C"/>
</dbReference>
<dbReference type="InterPro" id="IPR052180">
    <property type="entry name" value="NhaC_Na-H+_Antiporter"/>
</dbReference>
<keyword evidence="6 9" id="KW-1133">Transmembrane helix</keyword>
<evidence type="ECO:0000256" key="9">
    <source>
        <dbReference type="SAM" id="Phobius"/>
    </source>
</evidence>
<evidence type="ECO:0000259" key="10">
    <source>
        <dbReference type="Pfam" id="PF03553"/>
    </source>
</evidence>
<feature type="transmembrane region" description="Helical" evidence="9">
    <location>
        <begin position="383"/>
        <end position="403"/>
    </location>
</feature>
<dbReference type="AlphaFoldDB" id="A0A5D4KJ37"/>
<evidence type="ECO:0000256" key="2">
    <source>
        <dbReference type="ARBA" id="ARBA00022448"/>
    </source>
</evidence>
<feature type="transmembrane region" description="Helical" evidence="9">
    <location>
        <begin position="7"/>
        <end position="26"/>
    </location>
</feature>
<dbReference type="PANTHER" id="PTHR33451">
    <property type="entry name" value="MALATE-2H(+)/NA(+)-LACTATE ANTIPORTER"/>
    <property type="match status" value="1"/>
</dbReference>
<dbReference type="GO" id="GO:0015297">
    <property type="term" value="F:antiporter activity"/>
    <property type="evidence" value="ECO:0007669"/>
    <property type="project" value="UniProtKB-KW"/>
</dbReference>
<comment type="similarity">
    <text evidence="8">Belongs to the NhaC Na(+)/H(+) (TC 2.A.35) antiporter family.</text>
</comment>
<comment type="caution">
    <text evidence="11">The sequence shown here is derived from an EMBL/GenBank/DDBJ whole genome shotgun (WGS) entry which is preliminary data.</text>
</comment>
<dbReference type="PANTHER" id="PTHR33451:SF3">
    <property type="entry name" value="MALATE-2H(+)_NA(+)-LACTATE ANTIPORTER"/>
    <property type="match status" value="1"/>
</dbReference>
<gene>
    <name evidence="11" type="ORF">FZC79_00310</name>
</gene>
<feature type="transmembrane region" description="Helical" evidence="9">
    <location>
        <begin position="292"/>
        <end position="315"/>
    </location>
</feature>
<evidence type="ECO:0000256" key="5">
    <source>
        <dbReference type="ARBA" id="ARBA00022692"/>
    </source>
</evidence>
<keyword evidence="3" id="KW-0050">Antiport</keyword>